<dbReference type="SUPFAM" id="SSF54928">
    <property type="entry name" value="RNA-binding domain, RBD"/>
    <property type="match status" value="1"/>
</dbReference>
<dbReference type="eggNOG" id="ENOG502RH8Q">
    <property type="taxonomic scope" value="Eukaryota"/>
</dbReference>
<dbReference type="KEGG" id="dpp:DICPUDRAFT_150037"/>
<dbReference type="OrthoDB" id="21050at2759"/>
<evidence type="ECO:0000313" key="5">
    <source>
        <dbReference type="Proteomes" id="UP000001064"/>
    </source>
</evidence>
<dbReference type="InParanoid" id="F0ZFA7"/>
<dbReference type="InterPro" id="IPR035979">
    <property type="entry name" value="RBD_domain_sf"/>
</dbReference>
<evidence type="ECO:0000256" key="1">
    <source>
        <dbReference type="PROSITE-ProRule" id="PRU00176"/>
    </source>
</evidence>
<sequence length="271" mass="31231">MKSALVCDINNNSSLTITTNTSKNEQNSNNNASINDLNTEMDCVEYSVCAMFSIYYPMIQNFNNFNLNDNNKEQINNNNNNQQQQQQQQQQNYNIIDTNSCIPKITAPISWSEITESESYYSTSPSSSVYSFSEDDISGNTQETNKNKNNKNLVKKQVNNSCKTKKVFVGGITFNDIENDENLKKLRIQKIVHLFQSFGMVSKTNFHWNKGFFFIIYSNSKVAQTVVQSFSSFKKKQKYIDTIKDQLLKEFKDIKATPNPNFYVRFPSNNK</sequence>
<proteinExistence type="predicted"/>
<dbReference type="EMBL" id="GL871001">
    <property type="protein sequence ID" value="EGC37373.1"/>
    <property type="molecule type" value="Genomic_DNA"/>
</dbReference>
<dbReference type="OMA" id="CAMFSIY"/>
<evidence type="ECO:0000256" key="2">
    <source>
        <dbReference type="SAM" id="MobiDB-lite"/>
    </source>
</evidence>
<protein>
    <recommendedName>
        <fullName evidence="3">RRM domain-containing protein</fullName>
    </recommendedName>
</protein>
<organism evidence="4 5">
    <name type="scientific">Dictyostelium purpureum</name>
    <name type="common">Slime mold</name>
    <dbReference type="NCBI Taxonomy" id="5786"/>
    <lineage>
        <taxon>Eukaryota</taxon>
        <taxon>Amoebozoa</taxon>
        <taxon>Evosea</taxon>
        <taxon>Eumycetozoa</taxon>
        <taxon>Dictyostelia</taxon>
        <taxon>Dictyosteliales</taxon>
        <taxon>Dictyosteliaceae</taxon>
        <taxon>Dictyostelium</taxon>
    </lineage>
</organism>
<dbReference type="VEuPathDB" id="AmoebaDB:DICPUDRAFT_150037"/>
<dbReference type="Gene3D" id="3.30.70.330">
    <property type="match status" value="1"/>
</dbReference>
<keyword evidence="1" id="KW-0694">RNA-binding</keyword>
<dbReference type="Proteomes" id="UP000001064">
    <property type="component" value="Unassembled WGS sequence"/>
</dbReference>
<reference evidence="5" key="1">
    <citation type="journal article" date="2011" name="Genome Biol.">
        <title>Comparative genomics of the social amoebae Dictyostelium discoideum and Dictyostelium purpureum.</title>
        <authorList>
            <consortium name="US DOE Joint Genome Institute (JGI-PGF)"/>
            <person name="Sucgang R."/>
            <person name="Kuo A."/>
            <person name="Tian X."/>
            <person name="Salerno W."/>
            <person name="Parikh A."/>
            <person name="Feasley C.L."/>
            <person name="Dalin E."/>
            <person name="Tu H."/>
            <person name="Huang E."/>
            <person name="Barry K."/>
            <person name="Lindquist E."/>
            <person name="Shapiro H."/>
            <person name="Bruce D."/>
            <person name="Schmutz J."/>
            <person name="Salamov A."/>
            <person name="Fey P."/>
            <person name="Gaudet P."/>
            <person name="Anjard C."/>
            <person name="Babu M.M."/>
            <person name="Basu S."/>
            <person name="Bushmanova Y."/>
            <person name="van der Wel H."/>
            <person name="Katoh-Kurasawa M."/>
            <person name="Dinh C."/>
            <person name="Coutinho P.M."/>
            <person name="Saito T."/>
            <person name="Elias M."/>
            <person name="Schaap P."/>
            <person name="Kay R.R."/>
            <person name="Henrissat B."/>
            <person name="Eichinger L."/>
            <person name="Rivero F."/>
            <person name="Putnam N.H."/>
            <person name="West C.M."/>
            <person name="Loomis W.F."/>
            <person name="Chisholm R.L."/>
            <person name="Shaulsky G."/>
            <person name="Strassmann J.E."/>
            <person name="Queller D.C."/>
            <person name="Kuspa A."/>
            <person name="Grigoriev I.V."/>
        </authorList>
    </citation>
    <scope>NUCLEOTIDE SEQUENCE [LARGE SCALE GENOMIC DNA]</scope>
    <source>
        <strain evidence="5">QSDP1</strain>
    </source>
</reference>
<evidence type="ECO:0000259" key="3">
    <source>
        <dbReference type="PROSITE" id="PS50102"/>
    </source>
</evidence>
<evidence type="ECO:0000313" key="4">
    <source>
        <dbReference type="EMBL" id="EGC37373.1"/>
    </source>
</evidence>
<dbReference type="FunCoup" id="F0ZFA7">
    <property type="interactions" value="373"/>
</dbReference>
<gene>
    <name evidence="4" type="ORF">DICPUDRAFT_150037</name>
</gene>
<dbReference type="GeneID" id="10499986"/>
<dbReference type="RefSeq" id="XP_003286114.1">
    <property type="nucleotide sequence ID" value="XM_003286066.1"/>
</dbReference>
<accession>F0ZFA7</accession>
<feature type="domain" description="RRM" evidence="3">
    <location>
        <begin position="165"/>
        <end position="261"/>
    </location>
</feature>
<dbReference type="InterPro" id="IPR000504">
    <property type="entry name" value="RRM_dom"/>
</dbReference>
<dbReference type="PROSITE" id="PS50102">
    <property type="entry name" value="RRM"/>
    <property type="match status" value="1"/>
</dbReference>
<dbReference type="InterPro" id="IPR012677">
    <property type="entry name" value="Nucleotide-bd_a/b_plait_sf"/>
</dbReference>
<dbReference type="AlphaFoldDB" id="F0ZFA7"/>
<feature type="region of interest" description="Disordered" evidence="2">
    <location>
        <begin position="70"/>
        <end position="91"/>
    </location>
</feature>
<keyword evidence="5" id="KW-1185">Reference proteome</keyword>
<dbReference type="GO" id="GO:0003723">
    <property type="term" value="F:RNA binding"/>
    <property type="evidence" value="ECO:0007669"/>
    <property type="project" value="UniProtKB-UniRule"/>
</dbReference>
<name>F0ZFA7_DICPU</name>